<comment type="caution">
    <text evidence="6">The sequence shown here is derived from an EMBL/GenBank/DDBJ whole genome shotgun (WGS) entry which is preliminary data.</text>
</comment>
<dbReference type="Gene3D" id="2.60.40.420">
    <property type="entry name" value="Cupredoxins - blue copper proteins"/>
    <property type="match status" value="1"/>
</dbReference>
<accession>A0ABV3JY90</accession>
<keyword evidence="3" id="KW-0732">Signal</keyword>
<keyword evidence="2" id="KW-0560">Oxidoreductase</keyword>
<dbReference type="PANTHER" id="PTHR11709:SF486">
    <property type="entry name" value="MULTICOPPER OXIDASE"/>
    <property type="match status" value="1"/>
</dbReference>
<dbReference type="InterPro" id="IPR011706">
    <property type="entry name" value="Cu-oxidase_C"/>
</dbReference>
<evidence type="ECO:0000313" key="6">
    <source>
        <dbReference type="EMBL" id="MEV5507842.1"/>
    </source>
</evidence>
<evidence type="ECO:0000256" key="2">
    <source>
        <dbReference type="ARBA" id="ARBA00023002"/>
    </source>
</evidence>
<evidence type="ECO:0000259" key="4">
    <source>
        <dbReference type="Pfam" id="PF07731"/>
    </source>
</evidence>
<dbReference type="RefSeq" id="WP_109281625.1">
    <property type="nucleotide sequence ID" value="NZ_JBFAUK010000010.1"/>
</dbReference>
<dbReference type="InterPro" id="IPR045087">
    <property type="entry name" value="Cu-oxidase_fam"/>
</dbReference>
<dbReference type="PROSITE" id="PS51318">
    <property type="entry name" value="TAT"/>
    <property type="match status" value="1"/>
</dbReference>
<dbReference type="SUPFAM" id="SSF49503">
    <property type="entry name" value="Cupredoxins"/>
    <property type="match status" value="2"/>
</dbReference>
<feature type="chain" id="PRO_5046161348" evidence="3">
    <location>
        <begin position="27"/>
        <end position="395"/>
    </location>
</feature>
<sequence length="395" mass="43630">MIAKSVHPRRRVIGWAAALGVGAVAAASPVAFRGEAGPSPGPKPGHRPVTRVYYIAADTVTWDYARQCRNLVTGKPFTAMEERLVSQGGNLLGSVFEKAIYRQYTDKTFRKLVCRPKHEEYMGLLGPVIRAEVGDTIQVVFRNNTPFPASIHPHGVFYTKENEGAPGNNGSWGNDRLDRPVEPGETYVYTWPVPERAGPGPDDPSSVGWLYHDHSMDMGVPGMHAGMVGPIVISRRGQARADGSPAGVDREVFALFNEFDEGLSSYRERNIERFGDEDLDASSEAFWSALRKPSVNGYMFANGPEGTTDTHPALTIRKGELTRWYSLTLGERDVHSPHWHGNTVAVRGHRADVVSVLPATVVTADMRADDPGIWLFHCHVDRHMMNGMITRYQVV</sequence>
<dbReference type="PROSITE" id="PS00080">
    <property type="entry name" value="MULTICOPPER_OXIDASE2"/>
    <property type="match status" value="1"/>
</dbReference>
<dbReference type="PANTHER" id="PTHR11709">
    <property type="entry name" value="MULTI-COPPER OXIDASE"/>
    <property type="match status" value="1"/>
</dbReference>
<evidence type="ECO:0000256" key="1">
    <source>
        <dbReference type="ARBA" id="ARBA00022723"/>
    </source>
</evidence>
<evidence type="ECO:0000259" key="5">
    <source>
        <dbReference type="Pfam" id="PF07732"/>
    </source>
</evidence>
<gene>
    <name evidence="6" type="ORF">AB0L16_15395</name>
</gene>
<organism evidence="6 7">
    <name type="scientific">Streptomyces orinoci</name>
    <name type="common">Streptoverticillium orinoci</name>
    <dbReference type="NCBI Taxonomy" id="67339"/>
    <lineage>
        <taxon>Bacteria</taxon>
        <taxon>Bacillati</taxon>
        <taxon>Actinomycetota</taxon>
        <taxon>Actinomycetes</taxon>
        <taxon>Kitasatosporales</taxon>
        <taxon>Streptomycetaceae</taxon>
        <taxon>Streptomyces</taxon>
    </lineage>
</organism>
<proteinExistence type="predicted"/>
<evidence type="ECO:0000256" key="3">
    <source>
        <dbReference type="SAM" id="SignalP"/>
    </source>
</evidence>
<dbReference type="Proteomes" id="UP001552594">
    <property type="component" value="Unassembled WGS sequence"/>
</dbReference>
<dbReference type="InterPro" id="IPR011707">
    <property type="entry name" value="Cu-oxidase-like_N"/>
</dbReference>
<feature type="signal peptide" evidence="3">
    <location>
        <begin position="1"/>
        <end position="26"/>
    </location>
</feature>
<reference evidence="6 7" key="1">
    <citation type="submission" date="2024-06" db="EMBL/GenBank/DDBJ databases">
        <title>The Natural Products Discovery Center: Release of the First 8490 Sequenced Strains for Exploring Actinobacteria Biosynthetic Diversity.</title>
        <authorList>
            <person name="Kalkreuter E."/>
            <person name="Kautsar S.A."/>
            <person name="Yang D."/>
            <person name="Bader C.D."/>
            <person name="Teijaro C.N."/>
            <person name="Fluegel L."/>
            <person name="Davis C.M."/>
            <person name="Simpson J.R."/>
            <person name="Lauterbach L."/>
            <person name="Steele A.D."/>
            <person name="Gui C."/>
            <person name="Meng S."/>
            <person name="Li G."/>
            <person name="Viehrig K."/>
            <person name="Ye F."/>
            <person name="Su P."/>
            <person name="Kiefer A.F."/>
            <person name="Nichols A."/>
            <person name="Cepeda A.J."/>
            <person name="Yan W."/>
            <person name="Fan B."/>
            <person name="Jiang Y."/>
            <person name="Adhikari A."/>
            <person name="Zheng C.-J."/>
            <person name="Schuster L."/>
            <person name="Cowan T.M."/>
            <person name="Smanski M.J."/>
            <person name="Chevrette M.G."/>
            <person name="De Carvalho L.P.S."/>
            <person name="Shen B."/>
        </authorList>
    </citation>
    <scope>NUCLEOTIDE SEQUENCE [LARGE SCALE GENOMIC DNA]</scope>
    <source>
        <strain evidence="6 7">NPDC052347</strain>
    </source>
</reference>
<dbReference type="InterPro" id="IPR006311">
    <property type="entry name" value="TAT_signal"/>
</dbReference>
<dbReference type="InterPro" id="IPR002355">
    <property type="entry name" value="Cu_oxidase_Cu_BS"/>
</dbReference>
<dbReference type="Pfam" id="PF07731">
    <property type="entry name" value="Cu-oxidase_2"/>
    <property type="match status" value="1"/>
</dbReference>
<keyword evidence="1" id="KW-0479">Metal-binding</keyword>
<dbReference type="EMBL" id="JBFAUK010000010">
    <property type="protein sequence ID" value="MEV5507842.1"/>
    <property type="molecule type" value="Genomic_DNA"/>
</dbReference>
<protein>
    <submittedName>
        <fullName evidence="6">Multicopper oxidase domain-containing protein</fullName>
    </submittedName>
</protein>
<feature type="domain" description="Plastocyanin-like" evidence="5">
    <location>
        <begin position="124"/>
        <end position="236"/>
    </location>
</feature>
<dbReference type="Pfam" id="PF07732">
    <property type="entry name" value="Cu-oxidase_3"/>
    <property type="match status" value="1"/>
</dbReference>
<evidence type="ECO:0000313" key="7">
    <source>
        <dbReference type="Proteomes" id="UP001552594"/>
    </source>
</evidence>
<dbReference type="InterPro" id="IPR008972">
    <property type="entry name" value="Cupredoxin"/>
</dbReference>
<feature type="domain" description="Plastocyanin-like" evidence="4">
    <location>
        <begin position="303"/>
        <end position="394"/>
    </location>
</feature>
<keyword evidence="7" id="KW-1185">Reference proteome</keyword>
<name>A0ABV3JY90_STRON</name>